<name>A0A6G0TSQ4_APHGL</name>
<dbReference type="Proteomes" id="UP000475862">
    <property type="component" value="Unassembled WGS sequence"/>
</dbReference>
<accession>A0A6G0TSQ4</accession>
<dbReference type="GO" id="GO:0005829">
    <property type="term" value="C:cytosol"/>
    <property type="evidence" value="ECO:0007669"/>
    <property type="project" value="TreeGrafter"/>
</dbReference>
<reference evidence="3 4" key="1">
    <citation type="submission" date="2019-08" db="EMBL/GenBank/DDBJ databases">
        <title>The genome of the soybean aphid Biotype 1, its phylome, world population structure and adaptation to the North American continent.</title>
        <authorList>
            <person name="Giordano R."/>
            <person name="Donthu R.K."/>
            <person name="Hernandez A.G."/>
            <person name="Wright C.L."/>
            <person name="Zimin A.V."/>
        </authorList>
    </citation>
    <scope>NUCLEOTIDE SEQUENCE [LARGE SCALE GENOMIC DNA]</scope>
    <source>
        <tissue evidence="3">Whole aphids</tissue>
    </source>
</reference>
<evidence type="ECO:0000256" key="2">
    <source>
        <dbReference type="SAM" id="SignalP"/>
    </source>
</evidence>
<protein>
    <recommendedName>
        <fullName evidence="5">Osteopetrosis-associated transmembrane protein 1</fullName>
    </recommendedName>
</protein>
<comment type="caution">
    <text evidence="3">The sequence shown here is derived from an EMBL/GenBank/DDBJ whole genome shotgun (WGS) entry which is preliminary data.</text>
</comment>
<organism evidence="3 4">
    <name type="scientific">Aphis glycines</name>
    <name type="common">Soybean aphid</name>
    <dbReference type="NCBI Taxonomy" id="307491"/>
    <lineage>
        <taxon>Eukaryota</taxon>
        <taxon>Metazoa</taxon>
        <taxon>Ecdysozoa</taxon>
        <taxon>Arthropoda</taxon>
        <taxon>Hexapoda</taxon>
        <taxon>Insecta</taxon>
        <taxon>Pterygota</taxon>
        <taxon>Neoptera</taxon>
        <taxon>Paraneoptera</taxon>
        <taxon>Hemiptera</taxon>
        <taxon>Sternorrhyncha</taxon>
        <taxon>Aphidomorpha</taxon>
        <taxon>Aphidoidea</taxon>
        <taxon>Aphididae</taxon>
        <taxon>Aphidini</taxon>
        <taxon>Aphis</taxon>
        <taxon>Aphis</taxon>
    </lineage>
</organism>
<dbReference type="OrthoDB" id="8021850at2759"/>
<sequence>MTKIVHFFYTYLFYLTAKLSLASNVSISSTATIDVLPDGCQNLLQSFANETAKFTLCVVTNARPITVCEKCVNEFNQVFKRYEEIQKLHNNDSEVDCRAVLTNIDRLQVVYASYNYVLDMWEKASCKLCLNGTVFNDKTKGVMIRGDNLDECISKHINNTKLSNSSLCADCKQYYINLTDYYNMYKNENTFCMDVVDLVSESICKFTLKINTTQSDWSYKFKCHESNYDSEWILLVISAIVLLTPVLFYFINWLVSQERSNLLLSQNRWHQGFTNNAASTSGYVVIS</sequence>
<dbReference type="PANTHER" id="PTHR15644">
    <property type="entry name" value="OSTEOPETROSIS ASSOCIATED TRANSMEMBRANE PROTEIN 1"/>
    <property type="match status" value="1"/>
</dbReference>
<evidence type="ECO:0000313" key="4">
    <source>
        <dbReference type="Proteomes" id="UP000475862"/>
    </source>
</evidence>
<keyword evidence="1" id="KW-0472">Membrane</keyword>
<keyword evidence="2" id="KW-0732">Signal</keyword>
<feature type="chain" id="PRO_5026003488" description="Osteopetrosis-associated transmembrane protein 1" evidence="2">
    <location>
        <begin position="23"/>
        <end position="287"/>
    </location>
</feature>
<proteinExistence type="predicted"/>
<feature type="transmembrane region" description="Helical" evidence="1">
    <location>
        <begin position="232"/>
        <end position="255"/>
    </location>
</feature>
<dbReference type="EMBL" id="VYZN01000018">
    <property type="protein sequence ID" value="KAE9537679.1"/>
    <property type="molecule type" value="Genomic_DNA"/>
</dbReference>
<keyword evidence="4" id="KW-1185">Reference proteome</keyword>
<keyword evidence="1" id="KW-0812">Transmembrane</keyword>
<dbReference type="PANTHER" id="PTHR15644:SF2">
    <property type="entry name" value="OSTEOPETROSIS-ASSOCIATED TRANSMEMBRANE PROTEIN 1"/>
    <property type="match status" value="1"/>
</dbReference>
<evidence type="ECO:0000256" key="1">
    <source>
        <dbReference type="SAM" id="Phobius"/>
    </source>
</evidence>
<dbReference type="InterPro" id="IPR019172">
    <property type="entry name" value="Osteopetrosis-assoc_TM_1"/>
</dbReference>
<evidence type="ECO:0000313" key="3">
    <source>
        <dbReference type="EMBL" id="KAE9537679.1"/>
    </source>
</evidence>
<feature type="signal peptide" evidence="2">
    <location>
        <begin position="1"/>
        <end position="22"/>
    </location>
</feature>
<dbReference type="Pfam" id="PF09777">
    <property type="entry name" value="OSTMP1"/>
    <property type="match status" value="1"/>
</dbReference>
<dbReference type="AlphaFoldDB" id="A0A6G0TSQ4"/>
<evidence type="ECO:0008006" key="5">
    <source>
        <dbReference type="Google" id="ProtNLM"/>
    </source>
</evidence>
<gene>
    <name evidence="3" type="ORF">AGLY_006702</name>
</gene>
<keyword evidence="1" id="KW-1133">Transmembrane helix</keyword>